<gene>
    <name evidence="3" type="ORF">PBRASI_LOCUS2862</name>
</gene>
<dbReference type="PROSITE" id="PS50097">
    <property type="entry name" value="BTB"/>
    <property type="match status" value="1"/>
</dbReference>
<sequence length="493" mass="56733">MSSILPTTIDYKDYLLDDIKNLLRPDSNYDVSISAGKDLAKQTFQAHKFMLSLRSPYFRKQLVERELEETEGIAEYTGDPFVFEHISPPVFGVVLQYMYFGILQIQNLAGMSVFLELISITHTLELDHPCKFTQAYTIKKYEKELKAEFVRVKNFCQGHPNLSLLQKFVDKTVIGNNPDDVFDANDLNDLDRPTLEKIVRRPDLLTEEIKIWDKVLQWAKAQNPSLPNDASNFKHDDFVELGKRLESFLPYIYIRQVLPQDFFHSVQPYQDSLPKDYYKKTLQFFLDAGSREIQQHRLGFDSRLLSRTQCAAITNWIDSESFNNDPSSAQYTMRLIYRGTRDGFNDANFHRFCDNRGATVVVIKVKDTEDILGGYNPLPWDMSNKYKGTSKSFLFNRVLIEETEAYKGIPWTRSKLQKFKVIDSERAIYCGSSNGPAFGKGHDLVVFGPSIMSRPSHCKKSSYEAPLREIPTFNVEEIEVFQVEGALDNAAES</sequence>
<protein>
    <submittedName>
        <fullName evidence="3">4745_t:CDS:1</fullName>
    </submittedName>
</protein>
<evidence type="ECO:0000313" key="4">
    <source>
        <dbReference type="Proteomes" id="UP000789739"/>
    </source>
</evidence>
<keyword evidence="4" id="KW-1185">Reference proteome</keyword>
<dbReference type="Pfam" id="PF07534">
    <property type="entry name" value="TLD"/>
    <property type="match status" value="1"/>
</dbReference>
<evidence type="ECO:0000313" key="3">
    <source>
        <dbReference type="EMBL" id="CAG8506048.1"/>
    </source>
</evidence>
<dbReference type="InterPro" id="IPR011333">
    <property type="entry name" value="SKP1/BTB/POZ_sf"/>
</dbReference>
<dbReference type="InterPro" id="IPR000210">
    <property type="entry name" value="BTB/POZ_dom"/>
</dbReference>
<dbReference type="PANTHER" id="PTHR24410">
    <property type="entry name" value="HL07962P-RELATED"/>
    <property type="match status" value="1"/>
</dbReference>
<reference evidence="3" key="1">
    <citation type="submission" date="2021-06" db="EMBL/GenBank/DDBJ databases">
        <authorList>
            <person name="Kallberg Y."/>
            <person name="Tangrot J."/>
            <person name="Rosling A."/>
        </authorList>
    </citation>
    <scope>NUCLEOTIDE SEQUENCE</scope>
    <source>
        <strain evidence="3">BR232B</strain>
    </source>
</reference>
<dbReference type="PROSITE" id="PS51886">
    <property type="entry name" value="TLDC"/>
    <property type="match status" value="1"/>
</dbReference>
<proteinExistence type="predicted"/>
<dbReference type="CDD" id="cd18186">
    <property type="entry name" value="BTB_POZ_ZBTB_KLHL-like"/>
    <property type="match status" value="1"/>
</dbReference>
<dbReference type="Proteomes" id="UP000789739">
    <property type="component" value="Unassembled WGS sequence"/>
</dbReference>
<dbReference type="InterPro" id="IPR051481">
    <property type="entry name" value="BTB-POZ/Galectin-3-binding"/>
</dbReference>
<dbReference type="InterPro" id="IPR006571">
    <property type="entry name" value="TLDc_dom"/>
</dbReference>
<dbReference type="PANTHER" id="PTHR24410:SF23">
    <property type="entry name" value="BTB DOMAIN-CONTAINING PROTEIN-RELATED"/>
    <property type="match status" value="1"/>
</dbReference>
<dbReference type="Gene3D" id="3.30.710.10">
    <property type="entry name" value="Potassium Channel Kv1.1, Chain A"/>
    <property type="match status" value="1"/>
</dbReference>
<dbReference type="SUPFAM" id="SSF54695">
    <property type="entry name" value="POZ domain"/>
    <property type="match status" value="1"/>
</dbReference>
<comment type="caution">
    <text evidence="3">The sequence shown here is derived from an EMBL/GenBank/DDBJ whole genome shotgun (WGS) entry which is preliminary data.</text>
</comment>
<organism evidence="3 4">
    <name type="scientific">Paraglomus brasilianum</name>
    <dbReference type="NCBI Taxonomy" id="144538"/>
    <lineage>
        <taxon>Eukaryota</taxon>
        <taxon>Fungi</taxon>
        <taxon>Fungi incertae sedis</taxon>
        <taxon>Mucoromycota</taxon>
        <taxon>Glomeromycotina</taxon>
        <taxon>Glomeromycetes</taxon>
        <taxon>Paraglomerales</taxon>
        <taxon>Paraglomeraceae</taxon>
        <taxon>Paraglomus</taxon>
    </lineage>
</organism>
<dbReference type="SMART" id="SM00225">
    <property type="entry name" value="BTB"/>
    <property type="match status" value="1"/>
</dbReference>
<feature type="domain" description="BTB" evidence="1">
    <location>
        <begin position="29"/>
        <end position="107"/>
    </location>
</feature>
<dbReference type="Pfam" id="PF00651">
    <property type="entry name" value="BTB"/>
    <property type="match status" value="1"/>
</dbReference>
<dbReference type="SMART" id="SM00584">
    <property type="entry name" value="TLDc"/>
    <property type="match status" value="1"/>
</dbReference>
<dbReference type="EMBL" id="CAJVPI010000236">
    <property type="protein sequence ID" value="CAG8506048.1"/>
    <property type="molecule type" value="Genomic_DNA"/>
</dbReference>
<dbReference type="AlphaFoldDB" id="A0A9N8ZTE1"/>
<dbReference type="OrthoDB" id="298084at2759"/>
<feature type="domain" description="TLDc" evidence="2">
    <location>
        <begin position="303"/>
        <end position="484"/>
    </location>
</feature>
<evidence type="ECO:0000259" key="2">
    <source>
        <dbReference type="PROSITE" id="PS51886"/>
    </source>
</evidence>
<evidence type="ECO:0000259" key="1">
    <source>
        <dbReference type="PROSITE" id="PS50097"/>
    </source>
</evidence>
<accession>A0A9N8ZTE1</accession>
<name>A0A9N8ZTE1_9GLOM</name>